<proteinExistence type="predicted"/>
<reference evidence="1 2" key="1">
    <citation type="submission" date="2019-04" db="EMBL/GenBank/DDBJ databases">
        <title>Lysinibacillus genome sequencing.</title>
        <authorList>
            <person name="Dunlap C."/>
        </authorList>
    </citation>
    <scope>NUCLEOTIDE SEQUENCE [LARGE SCALE GENOMIC DNA]</scope>
    <source>
        <strain evidence="1 2">CCTCC AB 2010389</strain>
    </source>
</reference>
<comment type="caution">
    <text evidence="1">The sequence shown here is derived from an EMBL/GenBank/DDBJ whole genome shotgun (WGS) entry which is preliminary data.</text>
</comment>
<sequence>MIEKDYEFIIKIYEEYKFLYKELLNQVEDIRNQTVLWSNTYLEMYPFQYELNQLPKPKIYKNEPKCKEGIIVNNLKNNELFYSFKAENKGWGSSFIINEDESKICLRFISEDDKMILSQVYCVRYNGILIQKVLFYTRDDDMEEETFMIDRYLYHHDNNTIQTIMRDGFFEDKMNILPTRKFRFEYTNGDVSIYSKQLKKDKQYVEELLYSTVQVKNYDRT</sequence>
<keyword evidence="2" id="KW-1185">Reference proteome</keyword>
<organism evidence="1 2">
    <name type="scientific">Lysinibacillus mangiferihumi</name>
    <dbReference type="NCBI Taxonomy" id="1130819"/>
    <lineage>
        <taxon>Bacteria</taxon>
        <taxon>Bacillati</taxon>
        <taxon>Bacillota</taxon>
        <taxon>Bacilli</taxon>
        <taxon>Bacillales</taxon>
        <taxon>Bacillaceae</taxon>
        <taxon>Lysinibacillus</taxon>
    </lineage>
</organism>
<protein>
    <submittedName>
        <fullName evidence="1">Uncharacterized protein</fullName>
    </submittedName>
</protein>
<dbReference type="RefSeq" id="WP_107897823.1">
    <property type="nucleotide sequence ID" value="NZ_PYWM01000063.1"/>
</dbReference>
<evidence type="ECO:0000313" key="1">
    <source>
        <dbReference type="EMBL" id="TKI50877.1"/>
    </source>
</evidence>
<accession>A0A4U2XSX7</accession>
<dbReference type="EMBL" id="SZPU01000181">
    <property type="protein sequence ID" value="TKI50877.1"/>
    <property type="molecule type" value="Genomic_DNA"/>
</dbReference>
<dbReference type="AlphaFoldDB" id="A0A4U2XSX7"/>
<evidence type="ECO:0000313" key="2">
    <source>
        <dbReference type="Proteomes" id="UP000308744"/>
    </source>
</evidence>
<dbReference type="Proteomes" id="UP000308744">
    <property type="component" value="Unassembled WGS sequence"/>
</dbReference>
<gene>
    <name evidence="1" type="ORF">FC756_27310</name>
</gene>
<name>A0A4U2XSX7_9BACI</name>